<dbReference type="AlphaFoldDB" id="A0A174CCI9"/>
<gene>
    <name evidence="1" type="ORF">ERS852411_00982</name>
</gene>
<sequence>MAPVLKRLTIESSLSTSSKGMGSPRYFISIRPRRVWGFVSSSTRAVYCLKSP</sequence>
<reference evidence="1 2" key="1">
    <citation type="submission" date="2015-09" db="EMBL/GenBank/DDBJ databases">
        <authorList>
            <consortium name="Pathogen Informatics"/>
        </authorList>
    </citation>
    <scope>NUCLEOTIDE SEQUENCE [LARGE SCALE GENOMIC DNA]</scope>
    <source>
        <strain evidence="1 2">2789STDY5608854</strain>
    </source>
</reference>
<name>A0A174CCI9_FLAPL</name>
<dbReference type="EMBL" id="CYZT01000045">
    <property type="protein sequence ID" value="CUO10773.1"/>
    <property type="molecule type" value="Genomic_DNA"/>
</dbReference>
<organism evidence="1 2">
    <name type="scientific">Flavonifractor plautii</name>
    <name type="common">Fusobacterium plautii</name>
    <dbReference type="NCBI Taxonomy" id="292800"/>
    <lineage>
        <taxon>Bacteria</taxon>
        <taxon>Bacillati</taxon>
        <taxon>Bacillota</taxon>
        <taxon>Clostridia</taxon>
        <taxon>Eubacteriales</taxon>
        <taxon>Oscillospiraceae</taxon>
        <taxon>Flavonifractor</taxon>
    </lineage>
</organism>
<accession>A0A174CCI9</accession>
<proteinExistence type="predicted"/>
<protein>
    <submittedName>
        <fullName evidence="1">Uncharacterized protein</fullName>
    </submittedName>
</protein>
<dbReference type="Proteomes" id="UP000095746">
    <property type="component" value="Unassembled WGS sequence"/>
</dbReference>
<evidence type="ECO:0000313" key="2">
    <source>
        <dbReference type="Proteomes" id="UP000095746"/>
    </source>
</evidence>
<evidence type="ECO:0000313" key="1">
    <source>
        <dbReference type="EMBL" id="CUO10773.1"/>
    </source>
</evidence>